<accession>A0ABX9MBZ0</accession>
<name>A0ABX9MBZ0_9FIRM</name>
<organism evidence="2 3">
    <name type="scientific">Dialister pneumosintes</name>
    <dbReference type="NCBI Taxonomy" id="39950"/>
    <lineage>
        <taxon>Bacteria</taxon>
        <taxon>Bacillati</taxon>
        <taxon>Bacillota</taxon>
        <taxon>Negativicutes</taxon>
        <taxon>Veillonellales</taxon>
        <taxon>Veillonellaceae</taxon>
        <taxon>Dialister</taxon>
    </lineage>
</organism>
<dbReference type="EMBL" id="QWKU01000001">
    <property type="protein sequence ID" value="RID94657.1"/>
    <property type="molecule type" value="Genomic_DNA"/>
</dbReference>
<gene>
    <name evidence="2" type="ORF">DX915_03920</name>
</gene>
<reference evidence="2 3" key="1">
    <citation type="submission" date="2018-08" db="EMBL/GenBank/DDBJ databases">
        <title>Draft genome sequence of Dialister pneumosintes KCOM 1685.</title>
        <authorList>
            <person name="Kook J.-K."/>
            <person name="Park S.-N."/>
            <person name="Lim Y.K."/>
        </authorList>
    </citation>
    <scope>NUCLEOTIDE SEQUENCE [LARGE SCALE GENOMIC DNA]</scope>
    <source>
        <strain evidence="2 3">KCOM 1685</strain>
    </source>
</reference>
<dbReference type="RefSeq" id="WP_022513121.1">
    <property type="nucleotide sequence ID" value="NZ_QWKU01000001.1"/>
</dbReference>
<dbReference type="Pfam" id="PF22564">
    <property type="entry name" value="HAAS"/>
    <property type="match status" value="1"/>
</dbReference>
<keyword evidence="1" id="KW-0472">Membrane</keyword>
<keyword evidence="1" id="KW-0812">Transmembrane</keyword>
<evidence type="ECO:0000313" key="2">
    <source>
        <dbReference type="EMBL" id="RID94657.1"/>
    </source>
</evidence>
<evidence type="ECO:0000313" key="3">
    <source>
        <dbReference type="Proteomes" id="UP000266262"/>
    </source>
</evidence>
<dbReference type="Proteomes" id="UP000266262">
    <property type="component" value="Unassembled WGS sequence"/>
</dbReference>
<comment type="caution">
    <text evidence="2">The sequence shown here is derived from an EMBL/GenBank/DDBJ whole genome shotgun (WGS) entry which is preliminary data.</text>
</comment>
<sequence length="188" mass="21362">MKRTKEQYLDLLRYYFRKAKSEDLQEILSDHEEHFLSGCEQGLSDEEIIKALGEPKEIYNEYLSEGIVTEKKGLLKGDLKEIMEQAQEEFNTIKPQIPTLIHHASKAVSLTSGVLAYLLAAVCWFITPLVGYLLSIQWQPFATIAPLPAISILTLLAFIVTGLFAGLIFFFIGKECMNIYRVKQEEQG</sequence>
<keyword evidence="1" id="KW-1133">Transmembrane helix</keyword>
<evidence type="ECO:0000256" key="1">
    <source>
        <dbReference type="SAM" id="Phobius"/>
    </source>
</evidence>
<keyword evidence="3" id="KW-1185">Reference proteome</keyword>
<feature type="transmembrane region" description="Helical" evidence="1">
    <location>
        <begin position="114"/>
        <end position="135"/>
    </location>
</feature>
<feature type="transmembrane region" description="Helical" evidence="1">
    <location>
        <begin position="147"/>
        <end position="173"/>
    </location>
</feature>
<proteinExistence type="predicted"/>
<protein>
    <submittedName>
        <fullName evidence="2">DUF1700 domain-containing protein</fullName>
    </submittedName>
</protein>